<organism evidence="1 2">
    <name type="scientific">Clostridium autoethanogenum DSM 10061</name>
    <dbReference type="NCBI Taxonomy" id="1341692"/>
    <lineage>
        <taxon>Bacteria</taxon>
        <taxon>Bacillati</taxon>
        <taxon>Bacillota</taxon>
        <taxon>Clostridia</taxon>
        <taxon>Eubacteriales</taxon>
        <taxon>Clostridiaceae</taxon>
        <taxon>Clostridium</taxon>
    </lineage>
</organism>
<dbReference type="EMBL" id="CP006763">
    <property type="protein sequence ID" value="URS74451.1"/>
    <property type="molecule type" value="Genomic_DNA"/>
</dbReference>
<sequence length="55" mass="6369">MDSVKDGLVKDSFYFFNAEKLKVKNKEGILVDAFQLAEAGESIRRYVRGRKYLPK</sequence>
<dbReference type="RefSeq" id="WP_250613013.1">
    <property type="nucleotide sequence ID" value="NC_022592.1"/>
</dbReference>
<keyword evidence="2" id="KW-1185">Reference proteome</keyword>
<evidence type="ECO:0000313" key="1">
    <source>
        <dbReference type="EMBL" id="URS74451.1"/>
    </source>
</evidence>
<gene>
    <name evidence="1" type="ORF">CAETHG_05060</name>
</gene>
<name>A0ABY4TS82_9CLOT</name>
<protein>
    <submittedName>
        <fullName evidence="1">Uncharacterized protein</fullName>
    </submittedName>
</protein>
<dbReference type="Proteomes" id="UP000017590">
    <property type="component" value="Chromosome"/>
</dbReference>
<reference evidence="2" key="1">
    <citation type="journal article" date="2014" name="Biotechnol. Biofuels">
        <title>Comparison of single-molecule sequencing and hybrid approaches for finishing the genome of Clostridium autoethanogenum and analysis of CRISPR systems in industrial relevant Clostridia.</title>
        <authorList>
            <person name="Brown S.D."/>
            <person name="Nagaraju S."/>
            <person name="Utturkar S."/>
            <person name="De Tissera S."/>
            <person name="Segovia S."/>
            <person name="Mitchell W."/>
            <person name="Land M.L."/>
            <person name="Dassanayake A."/>
            <person name="Kopke M."/>
        </authorList>
    </citation>
    <scope>NUCLEOTIDE SEQUENCE [LARGE SCALE GENOMIC DNA]</scope>
    <source>
        <strain evidence="2">DSM 10061</strain>
    </source>
</reference>
<evidence type="ECO:0000313" key="2">
    <source>
        <dbReference type="Proteomes" id="UP000017590"/>
    </source>
</evidence>
<proteinExistence type="predicted"/>
<accession>A0ABY4TS82</accession>